<feature type="transmembrane region" description="Helical" evidence="2">
    <location>
        <begin position="79"/>
        <end position="101"/>
    </location>
</feature>
<feature type="compositionally biased region" description="Polar residues" evidence="1">
    <location>
        <begin position="275"/>
        <end position="284"/>
    </location>
</feature>
<keyword evidence="2" id="KW-0472">Membrane</keyword>
<keyword evidence="4" id="KW-1185">Reference proteome</keyword>
<dbReference type="EMBL" id="APNK01000004">
    <property type="protein sequence ID" value="KEZ78439.1"/>
    <property type="molecule type" value="Genomic_DNA"/>
</dbReference>
<gene>
    <name evidence="3" type="ORF">C41B8_04386</name>
</gene>
<accession>A0A084IP05</accession>
<organism evidence="3 4">
    <name type="scientific">Salinisphaera hydrothermalis (strain C41B8)</name>
    <dbReference type="NCBI Taxonomy" id="1304275"/>
    <lineage>
        <taxon>Bacteria</taxon>
        <taxon>Pseudomonadati</taxon>
        <taxon>Pseudomonadota</taxon>
        <taxon>Gammaproteobacteria</taxon>
        <taxon>Salinisphaerales</taxon>
        <taxon>Salinisphaeraceae</taxon>
        <taxon>Salinisphaera</taxon>
    </lineage>
</organism>
<dbReference type="AlphaFoldDB" id="A0A084IP05"/>
<feature type="region of interest" description="Disordered" evidence="1">
    <location>
        <begin position="236"/>
        <end position="284"/>
    </location>
</feature>
<keyword evidence="2 3" id="KW-0812">Transmembrane</keyword>
<name>A0A084IP05_SALHC</name>
<keyword evidence="2" id="KW-1133">Transmembrane helix</keyword>
<reference evidence="3 4" key="1">
    <citation type="submission" date="2013-03" db="EMBL/GenBank/DDBJ databases">
        <title>Salinisphaera hydrothermalis C41B8 Genome Sequencing.</title>
        <authorList>
            <person name="Li C."/>
            <person name="Lai Q."/>
            <person name="Shao Z."/>
        </authorList>
    </citation>
    <scope>NUCLEOTIDE SEQUENCE [LARGE SCALE GENOMIC DNA]</scope>
    <source>
        <strain evidence="3 4">C41B8</strain>
    </source>
</reference>
<dbReference type="eggNOG" id="COG5662">
    <property type="taxonomic scope" value="Bacteria"/>
</dbReference>
<evidence type="ECO:0000256" key="2">
    <source>
        <dbReference type="SAM" id="Phobius"/>
    </source>
</evidence>
<proteinExistence type="predicted"/>
<evidence type="ECO:0000313" key="4">
    <source>
        <dbReference type="Proteomes" id="UP000028302"/>
    </source>
</evidence>
<sequence length="284" mass="30299">MRSKNRATIDYEQCVAYYRAGRRIAGAAAIERYLTANPRTAERAERDAQHDLALAHRYDPVLNEPIPPRLLHGHDSSPASWLAGAGLVAMIGLSAAGGWWLRGLEFGAASPTAQTNTFGQQVARLSDRQPAVDAAARVAARPTPPDLSRAGYRFSGRRVVPTAGGQPLTAYDYRNNAGKHVTIYARPEPGAGRRTPDVISPSGVSLARWQAHGHDYALTGDLPPATLNELAEIAAQPTSQDPADQQTPAAPSVKMPQQTQAPAATVGQPVERTVTPRQQPASGL</sequence>
<dbReference type="RefSeq" id="WP_037334664.1">
    <property type="nucleotide sequence ID" value="NZ_APNK01000004.1"/>
</dbReference>
<feature type="compositionally biased region" description="Polar residues" evidence="1">
    <location>
        <begin position="236"/>
        <end position="262"/>
    </location>
</feature>
<dbReference type="OrthoDB" id="9152892at2"/>
<comment type="caution">
    <text evidence="3">The sequence shown here is derived from an EMBL/GenBank/DDBJ whole genome shotgun (WGS) entry which is preliminary data.</text>
</comment>
<dbReference type="Proteomes" id="UP000028302">
    <property type="component" value="Unassembled WGS sequence"/>
</dbReference>
<dbReference type="STRING" id="1304275.C41B8_04386"/>
<evidence type="ECO:0000256" key="1">
    <source>
        <dbReference type="SAM" id="MobiDB-lite"/>
    </source>
</evidence>
<evidence type="ECO:0000313" key="3">
    <source>
        <dbReference type="EMBL" id="KEZ78439.1"/>
    </source>
</evidence>
<protein>
    <submittedName>
        <fullName evidence="3">Transmembrane transcriptional regulator</fullName>
    </submittedName>
</protein>